<dbReference type="OrthoDB" id="1364214at2"/>
<feature type="domain" description="DUF6922" evidence="1">
    <location>
        <begin position="98"/>
        <end position="148"/>
    </location>
</feature>
<dbReference type="AlphaFoldDB" id="A0A1M7CBY4"/>
<proteinExistence type="predicted"/>
<evidence type="ECO:0000259" key="1">
    <source>
        <dbReference type="Pfam" id="PF21956"/>
    </source>
</evidence>
<evidence type="ECO:0000313" key="5">
    <source>
        <dbReference type="Proteomes" id="UP000650994"/>
    </source>
</evidence>
<dbReference type="Proteomes" id="UP000184120">
    <property type="component" value="Unassembled WGS sequence"/>
</dbReference>
<organism evidence="3 4">
    <name type="scientific">Chishuiella changwenlii</name>
    <dbReference type="NCBI Taxonomy" id="1434701"/>
    <lineage>
        <taxon>Bacteria</taxon>
        <taxon>Pseudomonadati</taxon>
        <taxon>Bacteroidota</taxon>
        <taxon>Flavobacteriia</taxon>
        <taxon>Flavobacteriales</taxon>
        <taxon>Weeksellaceae</taxon>
        <taxon>Chishuiella</taxon>
    </lineage>
</organism>
<reference evidence="4" key="3">
    <citation type="submission" date="2016-11" db="EMBL/GenBank/DDBJ databases">
        <authorList>
            <person name="Varghese N."/>
            <person name="Submissions S."/>
        </authorList>
    </citation>
    <scope>NUCLEOTIDE SEQUENCE [LARGE SCALE GENOMIC DNA]</scope>
    <source>
        <strain evidence="4">DSM 27989</strain>
    </source>
</reference>
<dbReference type="Pfam" id="PF21956">
    <property type="entry name" value="DUF6922"/>
    <property type="match status" value="1"/>
</dbReference>
<protein>
    <submittedName>
        <fullName evidence="3">Plasmid maintenance system antidote protein VapI, contains XRE-type HTH domain</fullName>
    </submittedName>
</protein>
<dbReference type="GO" id="GO:0003677">
    <property type="term" value="F:DNA binding"/>
    <property type="evidence" value="ECO:0007669"/>
    <property type="project" value="InterPro"/>
</dbReference>
<dbReference type="Proteomes" id="UP000650994">
    <property type="component" value="Unassembled WGS sequence"/>
</dbReference>
<evidence type="ECO:0000313" key="2">
    <source>
        <dbReference type="EMBL" id="GGF06510.1"/>
    </source>
</evidence>
<dbReference type="Gene3D" id="1.10.260.40">
    <property type="entry name" value="lambda repressor-like DNA-binding domains"/>
    <property type="match status" value="1"/>
</dbReference>
<reference evidence="2" key="1">
    <citation type="journal article" date="2014" name="Int. J. Syst. Evol. Microbiol.">
        <title>Complete genome of a new Firmicutes species belonging to the dominant human colonic microbiota ('Ruminococcus bicirculans') reveals two chromosomes and a selective capacity to utilize plant glucans.</title>
        <authorList>
            <consortium name="NISC Comparative Sequencing Program"/>
            <person name="Wegmann U."/>
            <person name="Louis P."/>
            <person name="Goesmann A."/>
            <person name="Henrissat B."/>
            <person name="Duncan S.H."/>
            <person name="Flint H.J."/>
        </authorList>
    </citation>
    <scope>NUCLEOTIDE SEQUENCE</scope>
    <source>
        <strain evidence="2">CGMCC 1.12707</strain>
    </source>
</reference>
<dbReference type="InterPro" id="IPR053830">
    <property type="entry name" value="DUF6922"/>
</dbReference>
<reference evidence="5" key="4">
    <citation type="journal article" date="2019" name="Int. J. Syst. Evol. Microbiol.">
        <title>The Global Catalogue of Microorganisms (GCM) 10K type strain sequencing project: providing services to taxonomists for standard genome sequencing and annotation.</title>
        <authorList>
            <consortium name="The Broad Institute Genomics Platform"/>
            <consortium name="The Broad Institute Genome Sequencing Center for Infectious Disease"/>
            <person name="Wu L."/>
            <person name="Ma J."/>
        </authorList>
    </citation>
    <scope>NUCLEOTIDE SEQUENCE [LARGE SCALE GENOMIC DNA]</scope>
    <source>
        <strain evidence="5">CGMCC 1.12707</strain>
    </source>
</reference>
<evidence type="ECO:0000313" key="4">
    <source>
        <dbReference type="Proteomes" id="UP000184120"/>
    </source>
</evidence>
<dbReference type="SUPFAM" id="SSF47413">
    <property type="entry name" value="lambda repressor-like DNA-binding domains"/>
    <property type="match status" value="1"/>
</dbReference>
<gene>
    <name evidence="2" type="ORF">GCM10010984_24730</name>
    <name evidence="3" type="ORF">SAMN05443634_11324</name>
</gene>
<dbReference type="RefSeq" id="WP_072933890.1">
    <property type="nucleotide sequence ID" value="NZ_BMFL01000017.1"/>
</dbReference>
<dbReference type="EMBL" id="FRBH01000013">
    <property type="protein sequence ID" value="SHL64731.1"/>
    <property type="molecule type" value="Genomic_DNA"/>
</dbReference>
<sequence>MFLLSEKYKGIHPGIVLDRELKKRSIKQRPFALSLNEHPQTFNAIIKAKRNLPTSLALKIEKQLNFEEGDLVLLQAFFDIKKEKEKLSSQQNDVPTVRKILFWDINFDKIDWSKNYKMIIKRIFERGNEREKSEIINFYGHEKITKALNSNSTEPMKLHDRNGEIIL</sequence>
<dbReference type="STRING" id="1434701.SAMN05443634_11324"/>
<keyword evidence="5" id="KW-1185">Reference proteome</keyword>
<dbReference type="InterPro" id="IPR010982">
    <property type="entry name" value="Lambda_DNA-bd_dom_sf"/>
</dbReference>
<evidence type="ECO:0000313" key="3">
    <source>
        <dbReference type="EMBL" id="SHL64731.1"/>
    </source>
</evidence>
<name>A0A1M7CBY4_9FLAO</name>
<dbReference type="EMBL" id="BMFL01000017">
    <property type="protein sequence ID" value="GGF06510.1"/>
    <property type="molecule type" value="Genomic_DNA"/>
</dbReference>
<reference evidence="2" key="5">
    <citation type="submission" date="2024-05" db="EMBL/GenBank/DDBJ databases">
        <authorList>
            <person name="Sun Q."/>
            <person name="Zhou Y."/>
        </authorList>
    </citation>
    <scope>NUCLEOTIDE SEQUENCE</scope>
    <source>
        <strain evidence="2">CGMCC 1.12707</strain>
    </source>
</reference>
<accession>A0A1M7CBY4</accession>
<reference evidence="3" key="2">
    <citation type="submission" date="2016-11" db="EMBL/GenBank/DDBJ databases">
        <authorList>
            <person name="Jaros S."/>
            <person name="Januszkiewicz K."/>
            <person name="Wedrychowicz H."/>
        </authorList>
    </citation>
    <scope>NUCLEOTIDE SEQUENCE [LARGE SCALE GENOMIC DNA]</scope>
    <source>
        <strain evidence="3">DSM 27989</strain>
    </source>
</reference>